<dbReference type="EMBL" id="JAHMHR010000073">
    <property type="protein sequence ID" value="KAK1658491.1"/>
    <property type="molecule type" value="Genomic_DNA"/>
</dbReference>
<reference evidence="2" key="1">
    <citation type="submission" date="2021-06" db="EMBL/GenBank/DDBJ databases">
        <title>Comparative genomics, transcriptomics and evolutionary studies reveal genomic signatures of adaptation to plant cell wall in hemibiotrophic fungi.</title>
        <authorList>
            <consortium name="DOE Joint Genome Institute"/>
            <person name="Baroncelli R."/>
            <person name="Diaz J.F."/>
            <person name="Benocci T."/>
            <person name="Peng M."/>
            <person name="Battaglia E."/>
            <person name="Haridas S."/>
            <person name="Andreopoulos W."/>
            <person name="Labutti K."/>
            <person name="Pangilinan J."/>
            <person name="Floch G.L."/>
            <person name="Makela M.R."/>
            <person name="Henrissat B."/>
            <person name="Grigoriev I.V."/>
            <person name="Crouch J.A."/>
            <person name="De Vries R.P."/>
            <person name="Sukno S.A."/>
            <person name="Thon M.R."/>
        </authorList>
    </citation>
    <scope>NUCLEOTIDE SEQUENCE</scope>
    <source>
        <strain evidence="2">CBS 193.32</strain>
    </source>
</reference>
<feature type="region of interest" description="Disordered" evidence="1">
    <location>
        <begin position="8"/>
        <end position="54"/>
    </location>
</feature>
<dbReference type="Proteomes" id="UP001224890">
    <property type="component" value="Unassembled WGS sequence"/>
</dbReference>
<gene>
    <name evidence="2" type="ORF">BDP55DRAFT_637850</name>
</gene>
<accession>A0AAJ0A8I3</accession>
<protein>
    <submittedName>
        <fullName evidence="2">Uncharacterized protein</fullName>
    </submittedName>
</protein>
<evidence type="ECO:0000313" key="3">
    <source>
        <dbReference type="Proteomes" id="UP001224890"/>
    </source>
</evidence>
<dbReference type="GeneID" id="85457565"/>
<dbReference type="RefSeq" id="XP_060423255.1">
    <property type="nucleotide sequence ID" value="XM_060573039.1"/>
</dbReference>
<dbReference type="AlphaFoldDB" id="A0AAJ0A8I3"/>
<feature type="compositionally biased region" description="Polar residues" evidence="1">
    <location>
        <begin position="22"/>
        <end position="49"/>
    </location>
</feature>
<evidence type="ECO:0000256" key="1">
    <source>
        <dbReference type="SAM" id="MobiDB-lite"/>
    </source>
</evidence>
<sequence length="253" mass="28244">MDAALYLAHGGTIKRGQDRHQPSSTAANTSPKNSPHSSSLKTQTARFQISPSSSRLRADRRLAIVGNRARGPARFYDVNDVDNPAFDVLREARQINMIHIRFDGSWFGNETPLYSLPGKRRAPFREAPVYDAEAFWRQWDNYSVSLSLGQECETRFGIVRTITFPTNKNPDGMLTPDDDYGDGLADQLKGIGPTEKPPIVEKTSLHDMKRLFAASNRCSINAAMKITIFGLFESTKALHQTRRLGTLSIDCNV</sequence>
<proteinExistence type="predicted"/>
<keyword evidence="3" id="KW-1185">Reference proteome</keyword>
<name>A0AAJ0A8I3_9PEZI</name>
<comment type="caution">
    <text evidence="2">The sequence shown here is derived from an EMBL/GenBank/DDBJ whole genome shotgun (WGS) entry which is preliminary data.</text>
</comment>
<evidence type="ECO:0000313" key="2">
    <source>
        <dbReference type="EMBL" id="KAK1658491.1"/>
    </source>
</evidence>
<organism evidence="2 3">
    <name type="scientific">Colletotrichum godetiae</name>
    <dbReference type="NCBI Taxonomy" id="1209918"/>
    <lineage>
        <taxon>Eukaryota</taxon>
        <taxon>Fungi</taxon>
        <taxon>Dikarya</taxon>
        <taxon>Ascomycota</taxon>
        <taxon>Pezizomycotina</taxon>
        <taxon>Sordariomycetes</taxon>
        <taxon>Hypocreomycetidae</taxon>
        <taxon>Glomerellales</taxon>
        <taxon>Glomerellaceae</taxon>
        <taxon>Colletotrichum</taxon>
        <taxon>Colletotrichum acutatum species complex</taxon>
    </lineage>
</organism>